<dbReference type="OrthoDB" id="414175at2759"/>
<evidence type="ECO:0000313" key="10">
    <source>
        <dbReference type="EMBL" id="RCI10556.1"/>
    </source>
</evidence>
<evidence type="ECO:0000256" key="6">
    <source>
        <dbReference type="ARBA" id="ARBA00022989"/>
    </source>
</evidence>
<evidence type="ECO:0000256" key="8">
    <source>
        <dbReference type="ARBA" id="ARBA00037847"/>
    </source>
</evidence>
<dbReference type="GO" id="GO:0012505">
    <property type="term" value="C:endomembrane system"/>
    <property type="evidence" value="ECO:0007669"/>
    <property type="project" value="UniProtKB-SubCell"/>
</dbReference>
<gene>
    <name evidence="10" type="ORF">L249_4424</name>
</gene>
<evidence type="ECO:0000256" key="7">
    <source>
        <dbReference type="ARBA" id="ARBA00023136"/>
    </source>
</evidence>
<comment type="subcellular location">
    <subcellularLocation>
        <location evidence="8">Endomembrane system</location>
        <topology evidence="8">Single-pass membrane protein</topology>
    </subcellularLocation>
    <subcellularLocation>
        <location evidence="1">Membrane</location>
        <topology evidence="1">Single-pass type II membrane protein</topology>
    </subcellularLocation>
</comment>
<dbReference type="GO" id="GO:0016757">
    <property type="term" value="F:glycosyltransferase activity"/>
    <property type="evidence" value="ECO:0007669"/>
    <property type="project" value="UniProtKB-KW"/>
</dbReference>
<evidence type="ECO:0000313" key="11">
    <source>
        <dbReference type="Proteomes" id="UP000253664"/>
    </source>
</evidence>
<evidence type="ECO:0000256" key="2">
    <source>
        <dbReference type="ARBA" id="ARBA00022676"/>
    </source>
</evidence>
<evidence type="ECO:0000256" key="1">
    <source>
        <dbReference type="ARBA" id="ARBA00004606"/>
    </source>
</evidence>
<feature type="domain" description="Fringe-like glycosyltransferase" evidence="9">
    <location>
        <begin position="191"/>
        <end position="297"/>
    </location>
</feature>
<keyword evidence="11" id="KW-1185">Reference proteome</keyword>
<dbReference type="Proteomes" id="UP000253664">
    <property type="component" value="Unassembled WGS sequence"/>
</dbReference>
<dbReference type="STRING" id="1330021.A0A367L810"/>
<keyword evidence="6" id="KW-1133">Transmembrane helix</keyword>
<dbReference type="EMBL" id="LKCN02000012">
    <property type="protein sequence ID" value="RCI10556.1"/>
    <property type="molecule type" value="Genomic_DNA"/>
</dbReference>
<organism evidence="10 11">
    <name type="scientific">Ophiocordyceps polyrhachis-furcata BCC 54312</name>
    <dbReference type="NCBI Taxonomy" id="1330021"/>
    <lineage>
        <taxon>Eukaryota</taxon>
        <taxon>Fungi</taxon>
        <taxon>Dikarya</taxon>
        <taxon>Ascomycota</taxon>
        <taxon>Pezizomycotina</taxon>
        <taxon>Sordariomycetes</taxon>
        <taxon>Hypocreomycetidae</taxon>
        <taxon>Hypocreales</taxon>
        <taxon>Ophiocordycipitaceae</taxon>
        <taxon>Ophiocordyceps</taxon>
    </lineage>
</organism>
<dbReference type="GO" id="GO:0016020">
    <property type="term" value="C:membrane"/>
    <property type="evidence" value="ECO:0007669"/>
    <property type="project" value="UniProtKB-SubCell"/>
</dbReference>
<evidence type="ECO:0000256" key="5">
    <source>
        <dbReference type="ARBA" id="ARBA00022968"/>
    </source>
</evidence>
<protein>
    <recommendedName>
        <fullName evidence="9">Fringe-like glycosyltransferase domain-containing protein</fullName>
    </recommendedName>
</protein>
<sequence>MRLPFLAFSIRNHPKRCALDASHLDDIRRRYAVDDRFHYSQQTILFRPTPALDRKTLTVLPRPLLANEAVTLDTTEKRLQSFHCPDPIRVDVPVSGLPSTVDASDFIFAVSTTYQRLNESRADIVGDWQYWLTNGHRRTNGAKLLLVLWKATDEELAEARTTLAEAGIDAEVDRSDNQHMPVRYIHLVPHLYRLAQSPPRKWLVLCDDDTFFPAMHSLVKRFASFDPTRQHYIGTLSEDVEAVERHGSQAFGGAGIFLSMPTAKRITYSIASCSSDEKLNEAGWQGDKLLRNCIYQNTDALLVVQPDLWQLDIRGDPAGFYEWGQKPLSLHHYRGDWNKARPVQFSKIAYVCGEDCILQRLQTADNFIVSGHSVALYPAGITFDTSQVERTFEPVVDKGWNYDFVFGPQRPSLKKTGHKISWELQGSDVRPDGSVLQTYVRRKDELRWKGVGDLPMGELDSVIELIWRPSF</sequence>
<keyword evidence="7" id="KW-0472">Membrane</keyword>
<keyword evidence="5" id="KW-0735">Signal-anchor</keyword>
<dbReference type="AlphaFoldDB" id="A0A367L810"/>
<comment type="caution">
    <text evidence="10">The sequence shown here is derived from an EMBL/GenBank/DDBJ whole genome shotgun (WGS) entry which is preliminary data.</text>
</comment>
<keyword evidence="2" id="KW-0328">Glycosyltransferase</keyword>
<evidence type="ECO:0000256" key="4">
    <source>
        <dbReference type="ARBA" id="ARBA00022692"/>
    </source>
</evidence>
<dbReference type="PANTHER" id="PTHR10811">
    <property type="entry name" value="FRINGE-RELATED"/>
    <property type="match status" value="1"/>
</dbReference>
<dbReference type="Gene3D" id="3.90.550.50">
    <property type="match status" value="1"/>
</dbReference>
<keyword evidence="4" id="KW-0812">Transmembrane</keyword>
<dbReference type="InterPro" id="IPR003378">
    <property type="entry name" value="Fringe-like_glycosylTrfase"/>
</dbReference>
<evidence type="ECO:0000256" key="3">
    <source>
        <dbReference type="ARBA" id="ARBA00022679"/>
    </source>
</evidence>
<accession>A0A367L810</accession>
<name>A0A367L810_9HYPO</name>
<reference evidence="10 11" key="1">
    <citation type="journal article" date="2015" name="BMC Genomics">
        <title>Insights from the genome of Ophiocordyceps polyrhachis-furcata to pathogenicity and host specificity in insect fungi.</title>
        <authorList>
            <person name="Wichadakul D."/>
            <person name="Kobmoo N."/>
            <person name="Ingsriswang S."/>
            <person name="Tangphatsornruang S."/>
            <person name="Chantasingh D."/>
            <person name="Luangsa-ard J.J."/>
            <person name="Eurwilaichitr L."/>
        </authorList>
    </citation>
    <scope>NUCLEOTIDE SEQUENCE [LARGE SCALE GENOMIC DNA]</scope>
    <source>
        <strain evidence="10 11">BCC 54312</strain>
    </source>
</reference>
<proteinExistence type="predicted"/>
<dbReference type="Pfam" id="PF02434">
    <property type="entry name" value="Fringe"/>
    <property type="match status" value="1"/>
</dbReference>
<evidence type="ECO:0000259" key="9">
    <source>
        <dbReference type="Pfam" id="PF02434"/>
    </source>
</evidence>
<keyword evidence="3" id="KW-0808">Transferase</keyword>